<keyword evidence="3 5" id="KW-0378">Hydrolase</keyword>
<dbReference type="InterPro" id="IPR029045">
    <property type="entry name" value="ClpP/crotonase-like_dom_sf"/>
</dbReference>
<dbReference type="NCBIfam" id="NF004127">
    <property type="entry name" value="PRK05617.1"/>
    <property type="match status" value="1"/>
</dbReference>
<dbReference type="CDD" id="cd06558">
    <property type="entry name" value="crotonase-like"/>
    <property type="match status" value="1"/>
</dbReference>
<evidence type="ECO:0000313" key="6">
    <source>
        <dbReference type="Proteomes" id="UP001449795"/>
    </source>
</evidence>
<proteinExistence type="predicted"/>
<dbReference type="EMBL" id="CP152276">
    <property type="protein sequence ID" value="XAE41484.1"/>
    <property type="molecule type" value="Genomic_DNA"/>
</dbReference>
<organism evidence="5 6">
    <name type="scientific">Nguyenibacter vanlangensis</name>
    <dbReference type="NCBI Taxonomy" id="1216886"/>
    <lineage>
        <taxon>Bacteria</taxon>
        <taxon>Pseudomonadati</taxon>
        <taxon>Pseudomonadota</taxon>
        <taxon>Alphaproteobacteria</taxon>
        <taxon>Acetobacterales</taxon>
        <taxon>Acetobacteraceae</taxon>
        <taxon>Nguyenibacter</taxon>
    </lineage>
</organism>
<dbReference type="Proteomes" id="UP001449795">
    <property type="component" value="Chromosome"/>
</dbReference>
<evidence type="ECO:0000313" key="5">
    <source>
        <dbReference type="EMBL" id="XAE41484.1"/>
    </source>
</evidence>
<dbReference type="InterPro" id="IPR045004">
    <property type="entry name" value="ECH_dom"/>
</dbReference>
<feature type="domain" description="Enoyl-CoA hydratase/isomerase" evidence="4">
    <location>
        <begin position="21"/>
        <end position="332"/>
    </location>
</feature>
<gene>
    <name evidence="5" type="ORF">AAC691_14400</name>
</gene>
<dbReference type="EC" id="3.1.2.4" evidence="2"/>
<evidence type="ECO:0000256" key="2">
    <source>
        <dbReference type="ARBA" id="ARBA00011915"/>
    </source>
</evidence>
<protein>
    <recommendedName>
        <fullName evidence="2">3-hydroxyisobutyryl-CoA hydrolase</fullName>
        <ecNumber evidence="2">3.1.2.4</ecNumber>
    </recommendedName>
</protein>
<accession>A0ABZ3D1M0</accession>
<keyword evidence="6" id="KW-1185">Reference proteome</keyword>
<dbReference type="InterPro" id="IPR032259">
    <property type="entry name" value="HIBYL-CoA-H"/>
</dbReference>
<dbReference type="SUPFAM" id="SSF52096">
    <property type="entry name" value="ClpP/crotonase"/>
    <property type="match status" value="1"/>
</dbReference>
<dbReference type="GO" id="GO:0016787">
    <property type="term" value="F:hydrolase activity"/>
    <property type="evidence" value="ECO:0007669"/>
    <property type="project" value="UniProtKB-KW"/>
</dbReference>
<dbReference type="PANTHER" id="PTHR43176:SF3">
    <property type="entry name" value="3-HYDROXYISOBUTYRYL-COA HYDROLASE, MITOCHONDRIAL"/>
    <property type="match status" value="1"/>
</dbReference>
<evidence type="ECO:0000256" key="3">
    <source>
        <dbReference type="ARBA" id="ARBA00022801"/>
    </source>
</evidence>
<dbReference type="Pfam" id="PF16113">
    <property type="entry name" value="ECH_2"/>
    <property type="match status" value="1"/>
</dbReference>
<comment type="catalytic activity">
    <reaction evidence="1">
        <text>3-hydroxy-2-methylpropanoyl-CoA + H2O = 3-hydroxy-2-methylpropanoate + CoA + H(+)</text>
        <dbReference type="Rhea" id="RHEA:20888"/>
        <dbReference type="ChEBI" id="CHEBI:11805"/>
        <dbReference type="ChEBI" id="CHEBI:15377"/>
        <dbReference type="ChEBI" id="CHEBI:15378"/>
        <dbReference type="ChEBI" id="CHEBI:57287"/>
        <dbReference type="ChEBI" id="CHEBI:57340"/>
        <dbReference type="EC" id="3.1.2.4"/>
    </reaction>
</comment>
<name>A0ABZ3D1M0_9PROT</name>
<dbReference type="PANTHER" id="PTHR43176">
    <property type="entry name" value="3-HYDROXYISOBUTYRYL-COA HYDROLASE-RELATED"/>
    <property type="match status" value="1"/>
</dbReference>
<evidence type="ECO:0000256" key="1">
    <source>
        <dbReference type="ARBA" id="ARBA00001709"/>
    </source>
</evidence>
<sequence>MTDGGALESGTLLAARQGRLARLTLNRPGVLNALDRPTCRRIAACLAAWRDDPAVGTVLIDSASPRAFCAGGDLRAIRAILVGDGPDAAAAFFRACYRLVALLAAYPKPVVSFMDGITMGGGVGLGGHVRHRVVTERTVLAMPETAIGLTPDAGGSYILSRAPGLSGLRLALTGRRMGGEEAVAMGFADRVLPAGCLPELARELARRPAGEGVAMFASPGSSAGPAGAAGGAEGDPAAVDRLYDAPDVATIRRRLAGSAAPWAAADLAALERASPLALEVTFRAYFAARRLPDLNSVLEQEYRLVANLVRQPDFAEGVRARILDKDQAPGWLDPDRVPRAAAACFAPRAEGLDLSPARAGAD</sequence>
<evidence type="ECO:0000259" key="4">
    <source>
        <dbReference type="Pfam" id="PF16113"/>
    </source>
</evidence>
<reference evidence="5 6" key="1">
    <citation type="submission" date="2024-04" db="EMBL/GenBank/DDBJ databases">
        <title>Complete genome sequence of Nguyenibacter vanlangesis HBCM-1154, a strain capable of nitrogen fixation, IAA production, and phosphorus solubilization isolated from sugarcane soil.</title>
        <authorList>
            <person name="MY HANH P."/>
        </authorList>
    </citation>
    <scope>NUCLEOTIDE SEQUENCE [LARGE SCALE GENOMIC DNA]</scope>
    <source>
        <strain evidence="5 6">HBCM 1154</strain>
    </source>
</reference>
<dbReference type="RefSeq" id="WP_342627412.1">
    <property type="nucleotide sequence ID" value="NZ_CP152276.1"/>
</dbReference>
<dbReference type="Gene3D" id="3.90.226.10">
    <property type="entry name" value="2-enoyl-CoA Hydratase, Chain A, domain 1"/>
    <property type="match status" value="1"/>
</dbReference>